<evidence type="ECO:0000259" key="8">
    <source>
        <dbReference type="SMART" id="SM00906"/>
    </source>
</evidence>
<evidence type="ECO:0000256" key="6">
    <source>
        <dbReference type="ARBA" id="ARBA00023242"/>
    </source>
</evidence>
<organism evidence="9 10">
    <name type="scientific">Parasitella parasitica</name>
    <dbReference type="NCBI Taxonomy" id="35722"/>
    <lineage>
        <taxon>Eukaryota</taxon>
        <taxon>Fungi</taxon>
        <taxon>Fungi incertae sedis</taxon>
        <taxon>Mucoromycota</taxon>
        <taxon>Mucoromycotina</taxon>
        <taxon>Mucoromycetes</taxon>
        <taxon>Mucorales</taxon>
        <taxon>Mucorineae</taxon>
        <taxon>Mucoraceae</taxon>
        <taxon>Parasitella</taxon>
    </lineage>
</organism>
<dbReference type="InterPro" id="IPR051615">
    <property type="entry name" value="Transcr_Regulatory_Elem"/>
</dbReference>
<dbReference type="PANTHER" id="PTHR31313">
    <property type="entry name" value="TY1 ENHANCER ACTIVATOR"/>
    <property type="match status" value="1"/>
</dbReference>
<evidence type="ECO:0000256" key="1">
    <source>
        <dbReference type="ARBA" id="ARBA00022723"/>
    </source>
</evidence>
<dbReference type="EMBL" id="LN732826">
    <property type="protein sequence ID" value="CEP15974.1"/>
    <property type="molecule type" value="Genomic_DNA"/>
</dbReference>
<name>A0A0B7NKG0_9FUNG</name>
<keyword evidence="5" id="KW-0804">Transcription</keyword>
<sequence length="831" mass="93189">MPDEHSKRQRVSKACAGRKKSNVMALKQYAAIVYPWGCHAHTKSRQRRGPPKGYIEAIEGRLHRLEALLGSIIQEDDPRSQAIIAELNSPLETAYGELVRPRPARKEGLDDQIYPSNQVVLHDAPSISASIDDEHMPLAGSSEENANETLGNLSIDESGQLRYYGKSSGFYMLRGSKNFQNGAFHFNSRGYHRTKRPDGQNVLPNPLAVDPFELPPPDLSKHLLDLYFTHFYPLLPLLHKKSFLASLEPNQTPPPPLLLNAIYCVASRISPDLRVRSDPALRDTAGDIFLERARILLDFEWDDFKVSTVQSLLLLSSHQNGALKNIRGWLYSGLAFRMCQNLGLNRNCDTWNLSDAEKEERKRVFYCSFVVDRLTCAMHGRAPMIDARDLDTPYPSEVDEDDKYNKPTIMEDFHQLIKLCEILGEILCQLYMVKGRKQISLMASPDTVISKLDRALNKWMANLPPCLQYRPPNTRMAEKAPAPKLEICQIHMLFYTSLILLHRPFIPGPTQTGTPSVFPSASICTFAANKILDIVECLMAEGRLKNVNNYALYFMFTAGIIFINDALSSDSMFAFEAKISINKIIRAMDEVEKTWITSARHCNILGELAGLRDINLENVDEGYNRPAAASDTLKPPEQLSIAVPNSPIMPLDNEAPPPSPLDFRNPIDAQRGTEHKFPEYLTQYANNMPVSIKNENRAAAVTDSPYTASSQSTPLTYNTTPPNNTFVSTPTTRGGGGGGGGPPTINYDTGDRPFDPLGTAFWGVPMSFDIDEWNSYFSQQQQMPDQQPQNSEGLSAVGMSQPQPPQHQRQMQLQQQYEQQQPQQAQSNSMW</sequence>
<proteinExistence type="predicted"/>
<evidence type="ECO:0000313" key="9">
    <source>
        <dbReference type="EMBL" id="CEP15974.1"/>
    </source>
</evidence>
<feature type="compositionally biased region" description="Low complexity" evidence="7">
    <location>
        <begin position="713"/>
        <end position="732"/>
    </location>
</feature>
<keyword evidence="1" id="KW-0479">Metal-binding</keyword>
<dbReference type="Proteomes" id="UP000054107">
    <property type="component" value="Unassembled WGS sequence"/>
</dbReference>
<feature type="domain" description="Xylanolytic transcriptional activator regulatory" evidence="8">
    <location>
        <begin position="328"/>
        <end position="401"/>
    </location>
</feature>
<feature type="compositionally biased region" description="Low complexity" evidence="7">
    <location>
        <begin position="779"/>
        <end position="789"/>
    </location>
</feature>
<keyword evidence="6" id="KW-0539">Nucleus</keyword>
<dbReference type="Pfam" id="PF04082">
    <property type="entry name" value="Fungal_trans"/>
    <property type="match status" value="1"/>
</dbReference>
<dbReference type="STRING" id="35722.A0A0B7NKG0"/>
<protein>
    <recommendedName>
        <fullName evidence="8">Xylanolytic transcriptional activator regulatory domain-containing protein</fullName>
    </recommendedName>
</protein>
<dbReference type="GO" id="GO:0003677">
    <property type="term" value="F:DNA binding"/>
    <property type="evidence" value="ECO:0007669"/>
    <property type="project" value="UniProtKB-KW"/>
</dbReference>
<evidence type="ECO:0000256" key="2">
    <source>
        <dbReference type="ARBA" id="ARBA00022833"/>
    </source>
</evidence>
<evidence type="ECO:0000256" key="5">
    <source>
        <dbReference type="ARBA" id="ARBA00023163"/>
    </source>
</evidence>
<gene>
    <name evidence="9" type="primary">PARPA_10228.1 scaffold 40051</name>
</gene>
<accession>A0A0B7NKG0</accession>
<reference evidence="9 10" key="1">
    <citation type="submission" date="2014-09" db="EMBL/GenBank/DDBJ databases">
        <authorList>
            <person name="Ellenberger Sabrina"/>
        </authorList>
    </citation>
    <scope>NUCLEOTIDE SEQUENCE [LARGE SCALE GENOMIC DNA]</scope>
    <source>
        <strain evidence="9 10">CBS 412.66</strain>
    </source>
</reference>
<dbReference type="SMART" id="SM00906">
    <property type="entry name" value="Fungal_trans"/>
    <property type="match status" value="1"/>
</dbReference>
<evidence type="ECO:0000256" key="3">
    <source>
        <dbReference type="ARBA" id="ARBA00023015"/>
    </source>
</evidence>
<keyword evidence="2" id="KW-0862">Zinc</keyword>
<dbReference type="GO" id="GO:0008270">
    <property type="term" value="F:zinc ion binding"/>
    <property type="evidence" value="ECO:0007669"/>
    <property type="project" value="InterPro"/>
</dbReference>
<keyword evidence="4" id="KW-0238">DNA-binding</keyword>
<dbReference type="AlphaFoldDB" id="A0A0B7NKG0"/>
<dbReference type="OrthoDB" id="39175at2759"/>
<keyword evidence="3" id="KW-0805">Transcription regulation</keyword>
<dbReference type="PANTHER" id="PTHR31313:SF78">
    <property type="entry name" value="TRANSCRIPTION FACTOR DOMAIN-CONTAINING PROTEIN"/>
    <property type="match status" value="1"/>
</dbReference>
<feature type="region of interest" description="Disordered" evidence="7">
    <location>
        <begin position="705"/>
        <end position="745"/>
    </location>
</feature>
<feature type="region of interest" description="Disordered" evidence="7">
    <location>
        <begin position="779"/>
        <end position="831"/>
    </location>
</feature>
<dbReference type="GO" id="GO:0006351">
    <property type="term" value="P:DNA-templated transcription"/>
    <property type="evidence" value="ECO:0007669"/>
    <property type="project" value="InterPro"/>
</dbReference>
<feature type="compositionally biased region" description="Gly residues" evidence="7">
    <location>
        <begin position="733"/>
        <end position="742"/>
    </location>
</feature>
<evidence type="ECO:0000256" key="4">
    <source>
        <dbReference type="ARBA" id="ARBA00023125"/>
    </source>
</evidence>
<feature type="compositionally biased region" description="Low complexity" evidence="7">
    <location>
        <begin position="806"/>
        <end position="831"/>
    </location>
</feature>
<evidence type="ECO:0000256" key="7">
    <source>
        <dbReference type="SAM" id="MobiDB-lite"/>
    </source>
</evidence>
<dbReference type="CDD" id="cd12148">
    <property type="entry name" value="fungal_TF_MHR"/>
    <property type="match status" value="1"/>
</dbReference>
<keyword evidence="10" id="KW-1185">Reference proteome</keyword>
<dbReference type="InterPro" id="IPR007219">
    <property type="entry name" value="XnlR_reg_dom"/>
</dbReference>
<evidence type="ECO:0000313" key="10">
    <source>
        <dbReference type="Proteomes" id="UP000054107"/>
    </source>
</evidence>